<evidence type="ECO:0000256" key="2">
    <source>
        <dbReference type="SAM" id="SignalP"/>
    </source>
</evidence>
<keyword evidence="5" id="KW-1185">Reference proteome</keyword>
<comment type="caution">
    <text evidence="4">The sequence shown here is derived from an EMBL/GenBank/DDBJ whole genome shotgun (WGS) entry which is preliminary data.</text>
</comment>
<evidence type="ECO:0000259" key="3">
    <source>
        <dbReference type="SMART" id="SM00912"/>
    </source>
</evidence>
<protein>
    <submittedName>
        <fullName evidence="4">Filamentous hemagglutinin family outer membrane protein</fullName>
    </submittedName>
</protein>
<feature type="chain" id="PRO_5043909920" evidence="2">
    <location>
        <begin position="27"/>
        <end position="963"/>
    </location>
</feature>
<organism evidence="4 5">
    <name type="scientific">Microseira wollei NIES-4236</name>
    <dbReference type="NCBI Taxonomy" id="2530354"/>
    <lineage>
        <taxon>Bacteria</taxon>
        <taxon>Bacillati</taxon>
        <taxon>Cyanobacteriota</taxon>
        <taxon>Cyanophyceae</taxon>
        <taxon>Oscillatoriophycideae</taxon>
        <taxon>Aerosakkonematales</taxon>
        <taxon>Aerosakkonemataceae</taxon>
        <taxon>Microseira</taxon>
    </lineage>
</organism>
<gene>
    <name evidence="4" type="ORF">MiSe_54600</name>
</gene>
<proteinExistence type="predicted"/>
<evidence type="ECO:0000313" key="4">
    <source>
        <dbReference type="EMBL" id="GET40649.1"/>
    </source>
</evidence>
<feature type="domain" description="Filamentous haemagglutinin FhaB/tRNA nuclease CdiA-like TPS" evidence="3">
    <location>
        <begin position="29"/>
        <end position="142"/>
    </location>
</feature>
<dbReference type="SUPFAM" id="SSF51126">
    <property type="entry name" value="Pectin lyase-like"/>
    <property type="match status" value="4"/>
</dbReference>
<name>A0AAV3XJF3_9CYAN</name>
<feature type="region of interest" description="Disordered" evidence="1">
    <location>
        <begin position="885"/>
        <end position="931"/>
    </location>
</feature>
<dbReference type="InterPro" id="IPR008638">
    <property type="entry name" value="FhaB/CdiA-like_TPS"/>
</dbReference>
<evidence type="ECO:0000256" key="1">
    <source>
        <dbReference type="SAM" id="MobiDB-lite"/>
    </source>
</evidence>
<dbReference type="SMART" id="SM00912">
    <property type="entry name" value="Haemagg_act"/>
    <property type="match status" value="1"/>
</dbReference>
<dbReference type="NCBIfam" id="TIGR01901">
    <property type="entry name" value="adhes_NPXG"/>
    <property type="match status" value="1"/>
</dbReference>
<dbReference type="Pfam" id="PF05860">
    <property type="entry name" value="TPS"/>
    <property type="match status" value="1"/>
</dbReference>
<dbReference type="InterPro" id="IPR012334">
    <property type="entry name" value="Pectin_lyas_fold"/>
</dbReference>
<accession>A0AAV3XJF3</accession>
<dbReference type="Gene3D" id="2.160.20.10">
    <property type="entry name" value="Single-stranded right-handed beta-helix, Pectin lyase-like"/>
    <property type="match status" value="3"/>
</dbReference>
<feature type="signal peptide" evidence="2">
    <location>
        <begin position="1"/>
        <end position="26"/>
    </location>
</feature>
<keyword evidence="2" id="KW-0732">Signal</keyword>
<evidence type="ECO:0000313" key="5">
    <source>
        <dbReference type="Proteomes" id="UP001050975"/>
    </source>
</evidence>
<dbReference type="Proteomes" id="UP001050975">
    <property type="component" value="Unassembled WGS sequence"/>
</dbReference>
<reference evidence="4" key="1">
    <citation type="submission" date="2019-10" db="EMBL/GenBank/DDBJ databases">
        <title>Draft genome sequece of Microseira wollei NIES-4236.</title>
        <authorList>
            <person name="Yamaguchi H."/>
            <person name="Suzuki S."/>
            <person name="Kawachi M."/>
        </authorList>
    </citation>
    <scope>NUCLEOTIDE SEQUENCE</scope>
    <source>
        <strain evidence="4">NIES-4236</strain>
    </source>
</reference>
<sequence length="963" mass="98731">MGLGKLKLASAMLAMIAIATNTPVVAQIVPDSTLPHNSRVTEAGNTFTIEGGTSAGGNLFHSLREFSLTTGSEAFFNNALTINNIITRVTGGQVSHIDGLIRANGGANLFLINPSGIIFGANAQLNIGGAFIGSTADSIRFADGSTFSAKNPQNPPLLTINVPIGLQFGSQPANIINQSQPVGLAVQPGQTLALIGGNVNLVAGWLTAPQGRIELGSVGSNGEVSIAPGWVFGYLGVQNFGDIQLSQQAGVVTNGGDIQVQGRRLAVGDRSIISTSTLGSLPGGNLTIRTTDAVEITGTGIPQILNQFFAGIPANFPEEQSGLFANSFGVGSSGNLTIETGNLTVRNGAMISSANFSPLTVEPGGNLTVTTASTGTVQLNNAGLISGTFGMGKAGDLTINTGRLRAENGAFILGITFGSGAGGNISINAKDAVETIGIVSREPFRSGIIASVGLRGVALQPTGQGGDVTINTNRLLVQDGAVLSAGSYGIGRSGNVTLRATDVEIVDSPNVQVSGTLAATSRSRGDSGDILIQTNRLRIGGGADVSVTAFGEGKSGNLTVNASEFVDLFGARINPANPRDFSRSGLFAATEGIQDGGSITVITPRFTVRDGARVSVSTRGRGNQTARGGRGGNLNVIASESVEIKGTSADGRFESGLFALSGEERPNIAANEATGDGGNLFVETNQLNVRDRAEISVSARGSGAAGNLQIRAQTIALENRGRIATATASGSGGNINLQVGSVQLRSESQIAAAAGGTGNGGNITLTADTVALLEESGINANAFKGSGGQIDIFTQGIFRGFDSEIAASSQFGVNGIVTVNTPNVNTSQGLVELPTQVRDNSNQVIVGCRAAYGNSFTITFRGGLPEDPTTTIRGQTVWRDLQDFTAMGNRSMPDQKDGSRRRQGRGSSSGETFPASERQSVRASSSQSPPDRIVEATGWIINASGQIELVEHLPQSTPNCLGF</sequence>
<dbReference type="AlphaFoldDB" id="A0AAV3XJF3"/>
<feature type="compositionally biased region" description="Polar residues" evidence="1">
    <location>
        <begin position="917"/>
        <end position="929"/>
    </location>
</feature>
<dbReference type="InterPro" id="IPR011050">
    <property type="entry name" value="Pectin_lyase_fold/virulence"/>
</dbReference>
<dbReference type="EMBL" id="BLAY01000096">
    <property type="protein sequence ID" value="GET40649.1"/>
    <property type="molecule type" value="Genomic_DNA"/>
</dbReference>